<dbReference type="GO" id="GO:0071111">
    <property type="term" value="F:cyclic-guanylate-specific phosphodiesterase activity"/>
    <property type="evidence" value="ECO:0007669"/>
    <property type="project" value="InterPro"/>
</dbReference>
<dbReference type="PROSITE" id="PS50887">
    <property type="entry name" value="GGDEF"/>
    <property type="match status" value="1"/>
</dbReference>
<evidence type="ECO:0000313" key="5">
    <source>
        <dbReference type="EMBL" id="SEQ42977.1"/>
    </source>
</evidence>
<evidence type="ECO:0000313" key="6">
    <source>
        <dbReference type="Proteomes" id="UP000199496"/>
    </source>
</evidence>
<dbReference type="EMBL" id="FOFO01000031">
    <property type="protein sequence ID" value="SEQ42977.1"/>
    <property type="molecule type" value="Genomic_DNA"/>
</dbReference>
<dbReference type="InterPro" id="IPR001633">
    <property type="entry name" value="EAL_dom"/>
</dbReference>
<organism evidence="5 6">
    <name type="scientific">Ectothiorhodospira magna</name>
    <dbReference type="NCBI Taxonomy" id="867345"/>
    <lineage>
        <taxon>Bacteria</taxon>
        <taxon>Pseudomonadati</taxon>
        <taxon>Pseudomonadota</taxon>
        <taxon>Gammaproteobacteria</taxon>
        <taxon>Chromatiales</taxon>
        <taxon>Ectothiorhodospiraceae</taxon>
        <taxon>Ectothiorhodospira</taxon>
    </lineage>
</organism>
<dbReference type="SMART" id="SM00052">
    <property type="entry name" value="EAL"/>
    <property type="match status" value="1"/>
</dbReference>
<reference evidence="5 6" key="1">
    <citation type="submission" date="2016-10" db="EMBL/GenBank/DDBJ databases">
        <authorList>
            <person name="de Groot N.N."/>
        </authorList>
    </citation>
    <scope>NUCLEOTIDE SEQUENCE [LARGE SCALE GENOMIC DNA]</scope>
    <source>
        <strain evidence="5 6">B7-7</strain>
    </source>
</reference>
<name>A0A1H9FYM1_9GAMM</name>
<dbReference type="Gene3D" id="3.30.70.270">
    <property type="match status" value="1"/>
</dbReference>
<dbReference type="Gene3D" id="3.20.20.450">
    <property type="entry name" value="EAL domain"/>
    <property type="match status" value="1"/>
</dbReference>
<dbReference type="InterPro" id="IPR000160">
    <property type="entry name" value="GGDEF_dom"/>
</dbReference>
<gene>
    <name evidence="5" type="ORF">SAMN05421693_1312</name>
</gene>
<dbReference type="PROSITE" id="PS51371">
    <property type="entry name" value="CBS"/>
    <property type="match status" value="1"/>
</dbReference>
<dbReference type="PANTHER" id="PTHR33121:SF76">
    <property type="entry name" value="SIGNALING PROTEIN"/>
    <property type="match status" value="1"/>
</dbReference>
<feature type="domain" description="CBS" evidence="4">
    <location>
        <begin position="268"/>
        <end position="326"/>
    </location>
</feature>
<dbReference type="SUPFAM" id="SSF141868">
    <property type="entry name" value="EAL domain-like"/>
    <property type="match status" value="1"/>
</dbReference>
<dbReference type="InterPro" id="IPR050706">
    <property type="entry name" value="Cyclic-di-GMP_PDE-like"/>
</dbReference>
<dbReference type="PANTHER" id="PTHR33121">
    <property type="entry name" value="CYCLIC DI-GMP PHOSPHODIESTERASE PDEF"/>
    <property type="match status" value="1"/>
</dbReference>
<evidence type="ECO:0000259" key="4">
    <source>
        <dbReference type="PROSITE" id="PS51371"/>
    </source>
</evidence>
<dbReference type="STRING" id="867345.SAMN05421693_1312"/>
<dbReference type="PROSITE" id="PS50883">
    <property type="entry name" value="EAL"/>
    <property type="match status" value="1"/>
</dbReference>
<dbReference type="Proteomes" id="UP000199496">
    <property type="component" value="Unassembled WGS sequence"/>
</dbReference>
<feature type="domain" description="EAL" evidence="2">
    <location>
        <begin position="1"/>
        <end position="250"/>
    </location>
</feature>
<dbReference type="SUPFAM" id="SSF54631">
    <property type="entry name" value="CBS-domain pair"/>
    <property type="match status" value="1"/>
</dbReference>
<dbReference type="InterPro" id="IPR029787">
    <property type="entry name" value="Nucleotide_cyclase"/>
</dbReference>
<dbReference type="CDD" id="cd01949">
    <property type="entry name" value="GGDEF"/>
    <property type="match status" value="1"/>
</dbReference>
<dbReference type="InterPro" id="IPR000644">
    <property type="entry name" value="CBS_dom"/>
</dbReference>
<dbReference type="NCBIfam" id="TIGR00254">
    <property type="entry name" value="GGDEF"/>
    <property type="match status" value="1"/>
</dbReference>
<keyword evidence="6" id="KW-1185">Reference proteome</keyword>
<keyword evidence="1" id="KW-0129">CBS domain</keyword>
<dbReference type="RefSeq" id="WP_090209043.1">
    <property type="nucleotide sequence ID" value="NZ_FOFO01000031.1"/>
</dbReference>
<proteinExistence type="predicted"/>
<dbReference type="Pfam" id="PF00563">
    <property type="entry name" value="EAL"/>
    <property type="match status" value="1"/>
</dbReference>
<dbReference type="SMART" id="SM00267">
    <property type="entry name" value="GGDEF"/>
    <property type="match status" value="1"/>
</dbReference>
<dbReference type="SUPFAM" id="SSF55073">
    <property type="entry name" value="Nucleotide cyclase"/>
    <property type="match status" value="1"/>
</dbReference>
<dbReference type="Pfam" id="PF00990">
    <property type="entry name" value="GGDEF"/>
    <property type="match status" value="1"/>
</dbReference>
<dbReference type="InterPro" id="IPR043128">
    <property type="entry name" value="Rev_trsase/Diguanyl_cyclase"/>
</dbReference>
<evidence type="ECO:0000259" key="2">
    <source>
        <dbReference type="PROSITE" id="PS50883"/>
    </source>
</evidence>
<dbReference type="InterPro" id="IPR046342">
    <property type="entry name" value="CBS_dom_sf"/>
</dbReference>
<accession>A0A1H9FYM1</accession>
<dbReference type="Gene3D" id="3.10.580.10">
    <property type="entry name" value="CBS-domain"/>
    <property type="match status" value="1"/>
</dbReference>
<dbReference type="OrthoDB" id="1673646at2"/>
<evidence type="ECO:0000259" key="3">
    <source>
        <dbReference type="PROSITE" id="PS50887"/>
    </source>
</evidence>
<dbReference type="Pfam" id="PF00571">
    <property type="entry name" value="CBS"/>
    <property type="match status" value="2"/>
</dbReference>
<dbReference type="CDD" id="cd01948">
    <property type="entry name" value="EAL"/>
    <property type="match status" value="1"/>
</dbReference>
<feature type="domain" description="GGDEF" evidence="3">
    <location>
        <begin position="423"/>
        <end position="574"/>
    </location>
</feature>
<dbReference type="AlphaFoldDB" id="A0A1H9FYM1"/>
<evidence type="ECO:0000256" key="1">
    <source>
        <dbReference type="PROSITE-ProRule" id="PRU00703"/>
    </source>
</evidence>
<dbReference type="InterPro" id="IPR035919">
    <property type="entry name" value="EAL_sf"/>
</dbReference>
<sequence>MTACQTIDRILARGDLHALFQPVADLQEGRIMGYEGLIRGPSDSPLHAPQKLLAEAVRAGCLFELDLLCRRVILARFAELGLQGRLFLNVNPDVLADRNAVHGMTLQILQEHGIAAEQVVIELTEQQPIHDYGIMREAVHHYRDMGFAIALDDLGAGYSSLRHWSELQPDYVKIDMHFVQNVHNDPVKRHFLHSIREIAHSLGTHLIAEGIETEAEYDAVRSLEIPYGQGYHFARPAASPPRELNGLVRQQRADVTRLRHRSETVAVLIRTNPTLTPEQSLGSTVARFQVDPALHSLPVIHEDRPVGIIRRQDILALYAQRFTRELHDRSPIRFFMKRDPLVVDQGQPLERLSETITAGEAIHDEFIITDGEGRYLGVGRLLDLLRRITALQVRYARYANPLTQLPGSVPVNEHVDRLIELDACFVVAYCDLDNFKPFNDFYGYARGDQVICALGEILRGILEVGEDFLGHIGGDDFILVLAGSDWHRQCRSVLDCFDVAVSGFYDERERRAGGIWSLDRQGQERFFPPLSLSIGVVRVQPGSFRSHLEISQRASEVKCRAKAEAGNSLFVDRRMAWDDSMIHCPTSVAG</sequence>
<protein>
    <submittedName>
        <fullName evidence="5">Diguanylate cyclase (GGDEF) domain-containing protein</fullName>
    </submittedName>
</protein>